<dbReference type="Pfam" id="PF12158">
    <property type="entry name" value="DUF3592"/>
    <property type="match status" value="1"/>
</dbReference>
<evidence type="ECO:0000313" key="4">
    <source>
        <dbReference type="Proteomes" id="UP000245790"/>
    </source>
</evidence>
<protein>
    <submittedName>
        <fullName evidence="3">Uncharacterized protein DUF3592</fullName>
    </submittedName>
</protein>
<accession>A0A316FZ34</accession>
<evidence type="ECO:0000256" key="1">
    <source>
        <dbReference type="SAM" id="Phobius"/>
    </source>
</evidence>
<feature type="domain" description="DUF3592" evidence="2">
    <location>
        <begin position="49"/>
        <end position="122"/>
    </location>
</feature>
<dbReference type="Proteomes" id="UP000245790">
    <property type="component" value="Unassembled WGS sequence"/>
</dbReference>
<dbReference type="InterPro" id="IPR021994">
    <property type="entry name" value="DUF3592"/>
</dbReference>
<reference evidence="3 4" key="1">
    <citation type="submission" date="2018-05" db="EMBL/GenBank/DDBJ databases">
        <title>Genomic Encyclopedia of Type Strains, Phase IV (KMG-IV): sequencing the most valuable type-strain genomes for metagenomic binning, comparative biology and taxonomic classification.</title>
        <authorList>
            <person name="Goeker M."/>
        </authorList>
    </citation>
    <scope>NUCLEOTIDE SEQUENCE [LARGE SCALE GENOMIC DNA]</scope>
    <source>
        <strain evidence="3 4">DSM 25350</strain>
    </source>
</reference>
<dbReference type="RefSeq" id="WP_109762931.1">
    <property type="nucleotide sequence ID" value="NZ_QGGU01000004.1"/>
</dbReference>
<proteinExistence type="predicted"/>
<gene>
    <name evidence="3" type="ORF">C8D97_104174</name>
</gene>
<name>A0A316FZ34_9GAMM</name>
<dbReference type="AlphaFoldDB" id="A0A316FZ34"/>
<sequence length="154" mass="18313">MKYYWFKLSASLFAASILLFWVNYEDIRGSFFKENINYKKAGGLIIKSKYHYHPGKKSYEYFIEYSYEVNGKVFLNSNLNFDNQNYDSKEEAEKIINNYPVGKELVIFYEDGDPSISVIDPYTTSKVDIVYIIFTLFLLSIICFLVWLFTKYKY</sequence>
<dbReference type="OrthoDB" id="6401355at2"/>
<keyword evidence="4" id="KW-1185">Reference proteome</keyword>
<dbReference type="EMBL" id="QGGU01000004">
    <property type="protein sequence ID" value="PWK52956.1"/>
    <property type="molecule type" value="Genomic_DNA"/>
</dbReference>
<comment type="caution">
    <text evidence="3">The sequence shown here is derived from an EMBL/GenBank/DDBJ whole genome shotgun (WGS) entry which is preliminary data.</text>
</comment>
<evidence type="ECO:0000313" key="3">
    <source>
        <dbReference type="EMBL" id="PWK52956.1"/>
    </source>
</evidence>
<organism evidence="3 4">
    <name type="scientific">Pleionea mediterranea</name>
    <dbReference type="NCBI Taxonomy" id="523701"/>
    <lineage>
        <taxon>Bacteria</taxon>
        <taxon>Pseudomonadati</taxon>
        <taxon>Pseudomonadota</taxon>
        <taxon>Gammaproteobacteria</taxon>
        <taxon>Oceanospirillales</taxon>
        <taxon>Pleioneaceae</taxon>
        <taxon>Pleionea</taxon>
    </lineage>
</organism>
<keyword evidence="1" id="KW-0812">Transmembrane</keyword>
<keyword evidence="1" id="KW-0472">Membrane</keyword>
<evidence type="ECO:0000259" key="2">
    <source>
        <dbReference type="Pfam" id="PF12158"/>
    </source>
</evidence>
<feature type="transmembrane region" description="Helical" evidence="1">
    <location>
        <begin position="6"/>
        <end position="24"/>
    </location>
</feature>
<keyword evidence="1" id="KW-1133">Transmembrane helix</keyword>
<feature type="transmembrane region" description="Helical" evidence="1">
    <location>
        <begin position="129"/>
        <end position="149"/>
    </location>
</feature>